<dbReference type="InterPro" id="IPR015421">
    <property type="entry name" value="PyrdxlP-dep_Trfase_major"/>
</dbReference>
<dbReference type="GO" id="GO:0046872">
    <property type="term" value="F:metal ion binding"/>
    <property type="evidence" value="ECO:0007669"/>
    <property type="project" value="UniProtKB-KW"/>
</dbReference>
<dbReference type="InterPro" id="IPR015424">
    <property type="entry name" value="PyrdxlP-dep_Trfase"/>
</dbReference>
<reference evidence="11" key="1">
    <citation type="submission" date="2015-03" db="EMBL/GenBank/DDBJ databases">
        <title>Draft genome sequence of a novel methanotroph (Sn10-6) isolated from flooded ricefield rhizosphere in India.</title>
        <authorList>
            <person name="Pandit P.S."/>
            <person name="Pore S.D."/>
            <person name="Arora P."/>
            <person name="Kapse N.G."/>
            <person name="Dhakephalkar P.K."/>
            <person name="Rahalkar M.C."/>
        </authorList>
    </citation>
    <scope>NUCLEOTIDE SEQUENCE [LARGE SCALE GENOMIC DNA]</scope>
    <source>
        <strain evidence="11">Sn10-6</strain>
    </source>
</reference>
<evidence type="ECO:0000256" key="6">
    <source>
        <dbReference type="ARBA" id="ARBA00023004"/>
    </source>
</evidence>
<evidence type="ECO:0000256" key="5">
    <source>
        <dbReference type="ARBA" id="ARBA00022898"/>
    </source>
</evidence>
<dbReference type="GO" id="GO:0031071">
    <property type="term" value="F:cysteine desulfurase activity"/>
    <property type="evidence" value="ECO:0007669"/>
    <property type="project" value="UniProtKB-EC"/>
</dbReference>
<feature type="domain" description="Aminotransferase class V" evidence="9">
    <location>
        <begin position="2"/>
        <end position="356"/>
    </location>
</feature>
<comment type="cofactor">
    <cofactor evidence="1">
        <name>pyridoxal 5'-phosphate</name>
        <dbReference type="ChEBI" id="CHEBI:597326"/>
    </cofactor>
</comment>
<keyword evidence="6" id="KW-0408">Iron</keyword>
<dbReference type="Gene3D" id="3.40.640.10">
    <property type="entry name" value="Type I PLP-dependent aspartate aminotransferase-like (Major domain)"/>
    <property type="match status" value="1"/>
</dbReference>
<dbReference type="Pfam" id="PF00266">
    <property type="entry name" value="Aminotran_5"/>
    <property type="match status" value="1"/>
</dbReference>
<evidence type="ECO:0000256" key="1">
    <source>
        <dbReference type="ARBA" id="ARBA00001933"/>
    </source>
</evidence>
<gene>
    <name evidence="10" type="ORF">VZ94_13495</name>
</gene>
<comment type="catalytic activity">
    <reaction evidence="8">
        <text>(sulfur carrier)-H + L-cysteine = (sulfur carrier)-SH + L-alanine</text>
        <dbReference type="Rhea" id="RHEA:43892"/>
        <dbReference type="Rhea" id="RHEA-COMP:14737"/>
        <dbReference type="Rhea" id="RHEA-COMP:14739"/>
        <dbReference type="ChEBI" id="CHEBI:29917"/>
        <dbReference type="ChEBI" id="CHEBI:35235"/>
        <dbReference type="ChEBI" id="CHEBI:57972"/>
        <dbReference type="ChEBI" id="CHEBI:64428"/>
        <dbReference type="EC" id="2.8.1.7"/>
    </reaction>
</comment>
<dbReference type="InterPro" id="IPR000192">
    <property type="entry name" value="Aminotrans_V_dom"/>
</dbReference>
<dbReference type="RefSeq" id="WP_045779623.1">
    <property type="nucleotide sequence ID" value="NZ_LAJX01000134.1"/>
</dbReference>
<dbReference type="InterPro" id="IPR016454">
    <property type="entry name" value="Cysteine_dSase"/>
</dbReference>
<evidence type="ECO:0000256" key="7">
    <source>
        <dbReference type="ARBA" id="ARBA00023014"/>
    </source>
</evidence>
<evidence type="ECO:0000256" key="3">
    <source>
        <dbReference type="ARBA" id="ARBA00022679"/>
    </source>
</evidence>
<dbReference type="PANTHER" id="PTHR11601:SF34">
    <property type="entry name" value="CYSTEINE DESULFURASE"/>
    <property type="match status" value="1"/>
</dbReference>
<evidence type="ECO:0000256" key="4">
    <source>
        <dbReference type="ARBA" id="ARBA00022723"/>
    </source>
</evidence>
<evidence type="ECO:0000259" key="9">
    <source>
        <dbReference type="Pfam" id="PF00266"/>
    </source>
</evidence>
<name>A0A0F3IH64_9GAMM</name>
<keyword evidence="7" id="KW-0411">Iron-sulfur</keyword>
<comment type="similarity">
    <text evidence="2">Belongs to the class-V pyridoxal-phosphate-dependent aminotransferase family. NifS/IscS subfamily.</text>
</comment>
<proteinExistence type="inferred from homology"/>
<dbReference type="Proteomes" id="UP000033684">
    <property type="component" value="Unassembled WGS sequence"/>
</dbReference>
<evidence type="ECO:0000256" key="8">
    <source>
        <dbReference type="ARBA" id="ARBA00050776"/>
    </source>
</evidence>
<dbReference type="GO" id="GO:0051536">
    <property type="term" value="F:iron-sulfur cluster binding"/>
    <property type="evidence" value="ECO:0007669"/>
    <property type="project" value="UniProtKB-KW"/>
</dbReference>
<evidence type="ECO:0000313" key="11">
    <source>
        <dbReference type="Proteomes" id="UP000033684"/>
    </source>
</evidence>
<evidence type="ECO:0000256" key="2">
    <source>
        <dbReference type="ARBA" id="ARBA00006490"/>
    </source>
</evidence>
<keyword evidence="4" id="KW-0479">Metal-binding</keyword>
<protein>
    <submittedName>
        <fullName evidence="10">Cysteine desulfurase</fullName>
    </submittedName>
</protein>
<dbReference type="AlphaFoldDB" id="A0A0F3IH64"/>
<dbReference type="EMBL" id="LAJX01000134">
    <property type="protein sequence ID" value="KJV06120.1"/>
    <property type="molecule type" value="Genomic_DNA"/>
</dbReference>
<dbReference type="Gene3D" id="1.10.260.50">
    <property type="match status" value="1"/>
</dbReference>
<dbReference type="OrthoDB" id="9808002at2"/>
<dbReference type="PANTHER" id="PTHR11601">
    <property type="entry name" value="CYSTEINE DESULFURYLASE FAMILY MEMBER"/>
    <property type="match status" value="1"/>
</dbReference>
<reference evidence="10 11" key="2">
    <citation type="journal article" date="2016" name="Microb. Ecol.">
        <title>Genome Characteristics of a Novel Type I Methanotroph (Sn10-6) Isolated from a Flooded Indian Rice Field.</title>
        <authorList>
            <person name="Rahalkar M.C."/>
            <person name="Pandit P.S."/>
            <person name="Dhakephalkar P.K."/>
            <person name="Pore S."/>
            <person name="Arora P."/>
            <person name="Kapse N."/>
        </authorList>
    </citation>
    <scope>NUCLEOTIDE SEQUENCE [LARGE SCALE GENOMIC DNA]</scope>
    <source>
        <strain evidence="10 11">Sn10-6</strain>
    </source>
</reference>
<dbReference type="PIRSF" id="PIRSF005572">
    <property type="entry name" value="NifS"/>
    <property type="match status" value="1"/>
</dbReference>
<comment type="caution">
    <text evidence="10">The sequence shown here is derived from an EMBL/GenBank/DDBJ whole genome shotgun (WGS) entry which is preliminary data.</text>
</comment>
<sequence length="367" mass="38602">MIYFDHNASTPIAPSVLEAMLPFLQRFHANPSSLHKQGRIARTAIDTAREQVASALDAVNAQIIFTSSATEANALALSTLASGQTLALSAIEHPSVSAQADFLAKQGYDVIVLPVDSSGRVTESALAELSVKQPDLVSVMSANNETGVIQDMVAIANRVSNYSGLVHTDAVQAFGKIPLSFKQLGVNLMSVSGHKIYGPKGIGALIVDKTVALKPLFYGGGQELGVRSGTENVAAIVGFGEACRLAHQCLAERSQYLQRLRDELELGLMDLPGVTLFAQDVARLPNTSQFGIAGIDGEMLVMNLDRKNIAVSSASACASGGGEPSPVLLAMGVSPEQAKTAIRVSLGETNQMSDIVEFLSILKSLLA</sequence>
<accession>A0A0F3IH64</accession>
<dbReference type="SUPFAM" id="SSF53383">
    <property type="entry name" value="PLP-dependent transferases"/>
    <property type="match status" value="1"/>
</dbReference>
<dbReference type="InterPro" id="IPR015422">
    <property type="entry name" value="PyrdxlP-dep_Trfase_small"/>
</dbReference>
<dbReference type="PATRIC" id="fig|1632867.3.peg.1028"/>
<dbReference type="Gene3D" id="3.90.1150.10">
    <property type="entry name" value="Aspartate Aminotransferase, domain 1"/>
    <property type="match status" value="1"/>
</dbReference>
<keyword evidence="11" id="KW-1185">Reference proteome</keyword>
<keyword evidence="5" id="KW-0663">Pyridoxal phosphate</keyword>
<keyword evidence="3" id="KW-0808">Transferase</keyword>
<evidence type="ECO:0000313" key="10">
    <source>
        <dbReference type="EMBL" id="KJV06120.1"/>
    </source>
</evidence>
<organism evidence="10 11">
    <name type="scientific">Methylocucumis oryzae</name>
    <dbReference type="NCBI Taxonomy" id="1632867"/>
    <lineage>
        <taxon>Bacteria</taxon>
        <taxon>Pseudomonadati</taxon>
        <taxon>Pseudomonadota</taxon>
        <taxon>Gammaproteobacteria</taxon>
        <taxon>Methylococcales</taxon>
        <taxon>Methylococcaceae</taxon>
        <taxon>Methylocucumis</taxon>
    </lineage>
</organism>